<dbReference type="InterPro" id="IPR003689">
    <property type="entry name" value="ZIP"/>
</dbReference>
<evidence type="ECO:0000256" key="3">
    <source>
        <dbReference type="ARBA" id="ARBA00022989"/>
    </source>
</evidence>
<reference evidence="7 8" key="1">
    <citation type="submission" date="2024-04" db="EMBL/GenBank/DDBJ databases">
        <title>Tritrichomonas musculus Genome.</title>
        <authorList>
            <person name="Alves-Ferreira E."/>
            <person name="Grigg M."/>
            <person name="Lorenzi H."/>
            <person name="Galac M."/>
        </authorList>
    </citation>
    <scope>NUCLEOTIDE SEQUENCE [LARGE SCALE GENOMIC DNA]</scope>
    <source>
        <strain evidence="7 8">EAF2021</strain>
    </source>
</reference>
<protein>
    <recommendedName>
        <fullName evidence="9">ZIP Zinc transporter family protein</fullName>
    </recommendedName>
</protein>
<name>A0ABR2HCL6_9EUKA</name>
<accession>A0ABR2HCL6</accession>
<dbReference type="Pfam" id="PF02535">
    <property type="entry name" value="Zip"/>
    <property type="match status" value="1"/>
</dbReference>
<proteinExistence type="predicted"/>
<keyword evidence="8" id="KW-1185">Reference proteome</keyword>
<dbReference type="Proteomes" id="UP001470230">
    <property type="component" value="Unassembled WGS sequence"/>
</dbReference>
<feature type="transmembrane region" description="Helical" evidence="6">
    <location>
        <begin position="41"/>
        <end position="57"/>
    </location>
</feature>
<keyword evidence="4 6" id="KW-0472">Membrane</keyword>
<evidence type="ECO:0000256" key="6">
    <source>
        <dbReference type="SAM" id="Phobius"/>
    </source>
</evidence>
<dbReference type="PANTHER" id="PTHR11040">
    <property type="entry name" value="ZINC/IRON TRANSPORTER"/>
    <property type="match status" value="1"/>
</dbReference>
<feature type="transmembrane region" description="Helical" evidence="6">
    <location>
        <begin position="6"/>
        <end position="29"/>
    </location>
</feature>
<organism evidence="7 8">
    <name type="scientific">Tritrichomonas musculus</name>
    <dbReference type="NCBI Taxonomy" id="1915356"/>
    <lineage>
        <taxon>Eukaryota</taxon>
        <taxon>Metamonada</taxon>
        <taxon>Parabasalia</taxon>
        <taxon>Tritrichomonadida</taxon>
        <taxon>Tritrichomonadidae</taxon>
        <taxon>Tritrichomonas</taxon>
    </lineage>
</organism>
<feature type="region of interest" description="Disordered" evidence="5">
    <location>
        <begin position="117"/>
        <end position="143"/>
    </location>
</feature>
<feature type="compositionally biased region" description="Polar residues" evidence="5">
    <location>
        <begin position="128"/>
        <end position="143"/>
    </location>
</feature>
<keyword evidence="2 6" id="KW-0812">Transmembrane</keyword>
<evidence type="ECO:0000256" key="1">
    <source>
        <dbReference type="ARBA" id="ARBA00004141"/>
    </source>
</evidence>
<evidence type="ECO:0000256" key="5">
    <source>
        <dbReference type="SAM" id="MobiDB-lite"/>
    </source>
</evidence>
<dbReference type="EMBL" id="JAPFFF010000032">
    <property type="protein sequence ID" value="KAK8844468.1"/>
    <property type="molecule type" value="Genomic_DNA"/>
</dbReference>
<sequence>MGLSLTAIKFICAVVCAILNFLGTVLILCIRAPKLTERAESLAGGVFFGAGFAHLFFDSTNEFFECGKNGYPITAAITIATFIILTMAEIFSYRGKNSKTDENNSINEINDLGNNTINADHQAENDSPESANQSDSVSSGEDINLTVSGDRINIEESTNKKEELREIFSKKFHPLSVPVIVLYIIMLIHSFIEGLALGVMNNLSGVIALACAVGGHKPVEAFSLGLLVSQDRPTQYIYWTMMTIYVLISPIGIVVAIFISEIGNHLVLGIISAISAGTFIFVGCDEWSKIYQNKEIWPLSEKLWHLGLYIFGILWMLLIAIVEG</sequence>
<feature type="transmembrane region" description="Helical" evidence="6">
    <location>
        <begin position="266"/>
        <end position="283"/>
    </location>
</feature>
<gene>
    <name evidence="7" type="ORF">M9Y10_024328</name>
</gene>
<evidence type="ECO:0008006" key="9">
    <source>
        <dbReference type="Google" id="ProtNLM"/>
    </source>
</evidence>
<evidence type="ECO:0000256" key="4">
    <source>
        <dbReference type="ARBA" id="ARBA00023136"/>
    </source>
</evidence>
<evidence type="ECO:0000313" key="8">
    <source>
        <dbReference type="Proteomes" id="UP001470230"/>
    </source>
</evidence>
<feature type="transmembrane region" description="Helical" evidence="6">
    <location>
        <begin position="303"/>
        <end position="322"/>
    </location>
</feature>
<comment type="caution">
    <text evidence="7">The sequence shown here is derived from an EMBL/GenBank/DDBJ whole genome shotgun (WGS) entry which is preliminary data.</text>
</comment>
<feature type="transmembrane region" description="Helical" evidence="6">
    <location>
        <begin position="69"/>
        <end position="91"/>
    </location>
</feature>
<evidence type="ECO:0000256" key="2">
    <source>
        <dbReference type="ARBA" id="ARBA00022692"/>
    </source>
</evidence>
<evidence type="ECO:0000313" key="7">
    <source>
        <dbReference type="EMBL" id="KAK8844468.1"/>
    </source>
</evidence>
<comment type="subcellular location">
    <subcellularLocation>
        <location evidence="1">Membrane</location>
        <topology evidence="1">Multi-pass membrane protein</topology>
    </subcellularLocation>
</comment>
<keyword evidence="3 6" id="KW-1133">Transmembrane helix</keyword>
<feature type="transmembrane region" description="Helical" evidence="6">
    <location>
        <begin position="175"/>
        <end position="192"/>
    </location>
</feature>
<feature type="transmembrane region" description="Helical" evidence="6">
    <location>
        <begin position="236"/>
        <end position="259"/>
    </location>
</feature>
<dbReference type="PANTHER" id="PTHR11040:SF140">
    <property type="entry name" value="ZRT (ZRT), IRT- (IRT-) LIKE PROTEIN TRANSPORTER"/>
    <property type="match status" value="1"/>
</dbReference>